<proteinExistence type="predicted"/>
<dbReference type="AlphaFoldDB" id="A0A0V1G3Q4"/>
<organism evidence="1 2">
    <name type="scientific">Trichinella pseudospiralis</name>
    <name type="common">Parasitic roundworm</name>
    <dbReference type="NCBI Taxonomy" id="6337"/>
    <lineage>
        <taxon>Eukaryota</taxon>
        <taxon>Metazoa</taxon>
        <taxon>Ecdysozoa</taxon>
        <taxon>Nematoda</taxon>
        <taxon>Enoplea</taxon>
        <taxon>Dorylaimia</taxon>
        <taxon>Trichinellida</taxon>
        <taxon>Trichinellidae</taxon>
        <taxon>Trichinella</taxon>
    </lineage>
</organism>
<keyword evidence="2" id="KW-1185">Reference proteome</keyword>
<reference evidence="1 2" key="1">
    <citation type="submission" date="2015-01" db="EMBL/GenBank/DDBJ databases">
        <title>Evolution of Trichinella species and genotypes.</title>
        <authorList>
            <person name="Korhonen P.K."/>
            <person name="Edoardo P."/>
            <person name="Giuseppe L.R."/>
            <person name="Gasser R.B."/>
        </authorList>
    </citation>
    <scope>NUCLEOTIDE SEQUENCE [LARGE SCALE GENOMIC DNA]</scope>
    <source>
        <strain evidence="1">ISS470</strain>
    </source>
</reference>
<evidence type="ECO:0000313" key="2">
    <source>
        <dbReference type="Proteomes" id="UP000054995"/>
    </source>
</evidence>
<name>A0A0V1G3Q4_TRIPS</name>
<accession>A0A0V1G3Q4</accession>
<comment type="caution">
    <text evidence="1">The sequence shown here is derived from an EMBL/GenBank/DDBJ whole genome shotgun (WGS) entry which is preliminary data.</text>
</comment>
<evidence type="ECO:0000313" key="1">
    <source>
        <dbReference type="EMBL" id="KRY92099.1"/>
    </source>
</evidence>
<sequence>MKTWQMSPATSNKYKLFQCLFPDFKLKYYQTLLLERIFNQEALMILSLVLSFMNSMRVNRVEKEEQ</sequence>
<gene>
    <name evidence="1" type="ORF">T4D_2661</name>
</gene>
<dbReference type="Proteomes" id="UP000054995">
    <property type="component" value="Unassembled WGS sequence"/>
</dbReference>
<dbReference type="EMBL" id="JYDT01000009">
    <property type="protein sequence ID" value="KRY92099.1"/>
    <property type="molecule type" value="Genomic_DNA"/>
</dbReference>
<protein>
    <submittedName>
        <fullName evidence="1">Uncharacterized protein</fullName>
    </submittedName>
</protein>